<evidence type="ECO:0000313" key="2">
    <source>
        <dbReference type="EMBL" id="PNT68370.1"/>
    </source>
</evidence>
<evidence type="ECO:0000256" key="1">
    <source>
        <dbReference type="SAM" id="MobiDB-lite"/>
    </source>
</evidence>
<dbReference type="EnsemblPlants" id="PNT68370">
    <property type="protein sequence ID" value="PNT68370"/>
    <property type="gene ID" value="BRADI_3g39625v3"/>
</dbReference>
<dbReference type="Gramene" id="PNT68370">
    <property type="protein sequence ID" value="PNT68370"/>
    <property type="gene ID" value="BRADI_3g39625v3"/>
</dbReference>
<evidence type="ECO:0000313" key="4">
    <source>
        <dbReference type="Proteomes" id="UP000008810"/>
    </source>
</evidence>
<feature type="compositionally biased region" description="Low complexity" evidence="1">
    <location>
        <begin position="30"/>
        <end position="39"/>
    </location>
</feature>
<reference evidence="2 3" key="1">
    <citation type="journal article" date="2010" name="Nature">
        <title>Genome sequencing and analysis of the model grass Brachypodium distachyon.</title>
        <authorList>
            <consortium name="International Brachypodium Initiative"/>
        </authorList>
    </citation>
    <scope>NUCLEOTIDE SEQUENCE [LARGE SCALE GENOMIC DNA]</scope>
    <source>
        <strain evidence="2 3">Bd21</strain>
    </source>
</reference>
<dbReference type="OrthoDB" id="696275at2759"/>
<feature type="region of interest" description="Disordered" evidence="1">
    <location>
        <begin position="1"/>
        <end position="53"/>
    </location>
</feature>
<accession>A0A2K2D265</accession>
<reference evidence="2" key="2">
    <citation type="submission" date="2017-06" db="EMBL/GenBank/DDBJ databases">
        <title>WGS assembly of Brachypodium distachyon.</title>
        <authorList>
            <consortium name="The International Brachypodium Initiative"/>
            <person name="Lucas S."/>
            <person name="Harmon-Smith M."/>
            <person name="Lail K."/>
            <person name="Tice H."/>
            <person name="Grimwood J."/>
            <person name="Bruce D."/>
            <person name="Barry K."/>
            <person name="Shu S."/>
            <person name="Lindquist E."/>
            <person name="Wang M."/>
            <person name="Pitluck S."/>
            <person name="Vogel J.P."/>
            <person name="Garvin D.F."/>
            <person name="Mockler T.C."/>
            <person name="Schmutz J."/>
            <person name="Rokhsar D."/>
            <person name="Bevan M.W."/>
        </authorList>
    </citation>
    <scope>NUCLEOTIDE SEQUENCE</scope>
    <source>
        <strain evidence="2">Bd21</strain>
    </source>
</reference>
<dbReference type="Proteomes" id="UP000008810">
    <property type="component" value="Chromosome 3"/>
</dbReference>
<dbReference type="AlphaFoldDB" id="A0A2K2D265"/>
<dbReference type="EMBL" id="CM000882">
    <property type="protein sequence ID" value="PNT68370.1"/>
    <property type="molecule type" value="Genomic_DNA"/>
</dbReference>
<keyword evidence="4" id="KW-1185">Reference proteome</keyword>
<sequence length="352" mass="37717">MPIPQRLAVVVKTPPPRPERQQRAPCNTNASAPSSPAAGRRPRSPALCPQRPPRASSWARALIISIQVQAHQACSTTPARSRPGTGASCWRCGDGLTLSVLNPMTGDVSVLPALSGDDCPGQCYVCALLTSDDLADRTTGARGLLLPGAPRLQRPAPQRLHGAAGLLVGHRHVGPGRPEAGAQDECRQAAPGRPRAPWPSAESSSSATMDVSFVPYSTSSLYYFPDYRVLGVSPDGSLSFVYATLNGLSIFVETLEPQAGQWETREWIKLPQVQVSHATTAVKLRWFNEKSGTVLFTLRQQDGDDATSGAFLLNIATRSLEKLAGGVECHGWRNVCGYEMDRVALIASTARF</sequence>
<organism evidence="2">
    <name type="scientific">Brachypodium distachyon</name>
    <name type="common">Purple false brome</name>
    <name type="synonym">Trachynia distachya</name>
    <dbReference type="NCBI Taxonomy" id="15368"/>
    <lineage>
        <taxon>Eukaryota</taxon>
        <taxon>Viridiplantae</taxon>
        <taxon>Streptophyta</taxon>
        <taxon>Embryophyta</taxon>
        <taxon>Tracheophyta</taxon>
        <taxon>Spermatophyta</taxon>
        <taxon>Magnoliopsida</taxon>
        <taxon>Liliopsida</taxon>
        <taxon>Poales</taxon>
        <taxon>Poaceae</taxon>
        <taxon>BOP clade</taxon>
        <taxon>Pooideae</taxon>
        <taxon>Stipodae</taxon>
        <taxon>Brachypodieae</taxon>
        <taxon>Brachypodium</taxon>
    </lineage>
</organism>
<proteinExistence type="predicted"/>
<dbReference type="InParanoid" id="A0A2K2D265"/>
<name>A0A2K2D265_BRADI</name>
<feature type="region of interest" description="Disordered" evidence="1">
    <location>
        <begin position="171"/>
        <end position="205"/>
    </location>
</feature>
<dbReference type="PANTHER" id="PTHR36140">
    <property type="entry name" value="F-BOX DOMAIN-CONTAINING PROTEIN-RELATED"/>
    <property type="match status" value="1"/>
</dbReference>
<gene>
    <name evidence="2" type="ORF">BRADI_3g39625v3</name>
</gene>
<reference evidence="3" key="3">
    <citation type="submission" date="2018-08" db="UniProtKB">
        <authorList>
            <consortium name="EnsemblPlants"/>
        </authorList>
    </citation>
    <scope>IDENTIFICATION</scope>
    <source>
        <strain evidence="3">cv. Bd21</strain>
    </source>
</reference>
<evidence type="ECO:0000313" key="3">
    <source>
        <dbReference type="EnsemblPlants" id="PNT68370"/>
    </source>
</evidence>
<dbReference type="PANTHER" id="PTHR36140:SF7">
    <property type="entry name" value="F-BOX DOMAIN-CONTAINING PROTEIN"/>
    <property type="match status" value="1"/>
</dbReference>
<protein>
    <submittedName>
        <fullName evidence="2 3">Uncharacterized protein</fullName>
    </submittedName>
</protein>